<protein>
    <submittedName>
        <fullName evidence="1">Uncharacterized protein</fullName>
    </submittedName>
</protein>
<dbReference type="EMBL" id="JAVRIE010000002">
    <property type="protein sequence ID" value="MDT0582437.1"/>
    <property type="molecule type" value="Genomic_DNA"/>
</dbReference>
<dbReference type="Proteomes" id="UP001249020">
    <property type="component" value="Unassembled WGS sequence"/>
</dbReference>
<evidence type="ECO:0000313" key="2">
    <source>
        <dbReference type="Proteomes" id="UP001249020"/>
    </source>
</evidence>
<organism evidence="1 2">
    <name type="scientific">Brumicola blandensis</name>
    <dbReference type="NCBI Taxonomy" id="3075611"/>
    <lineage>
        <taxon>Bacteria</taxon>
        <taxon>Pseudomonadati</taxon>
        <taxon>Pseudomonadota</taxon>
        <taxon>Gammaproteobacteria</taxon>
        <taxon>Alteromonadales</taxon>
        <taxon>Alteromonadaceae</taxon>
        <taxon>Brumicola</taxon>
    </lineage>
</organism>
<keyword evidence="2" id="KW-1185">Reference proteome</keyword>
<comment type="caution">
    <text evidence="1">The sequence shown here is derived from an EMBL/GenBank/DDBJ whole genome shotgun (WGS) entry which is preliminary data.</text>
</comment>
<proteinExistence type="predicted"/>
<gene>
    <name evidence="1" type="ORF">RM544_07785</name>
</gene>
<evidence type="ECO:0000313" key="1">
    <source>
        <dbReference type="EMBL" id="MDT0582437.1"/>
    </source>
</evidence>
<sequence>MQNIASLTELFILLVQQFIDHKAEQLAFYMRSYWQNELPYQELECFLWDTFEEWSQLNNQSMQPYSHKERVFWHVLHQTHFWEEPIIKHDIYVKTQLSTCVMYLEGNGLCPIDVIGMRP</sequence>
<dbReference type="RefSeq" id="WP_311361196.1">
    <property type="nucleotide sequence ID" value="NZ_JAVRIE010000002.1"/>
</dbReference>
<dbReference type="AlphaFoldDB" id="A0AAW8QZR4"/>
<accession>A0AAW8QZR4</accession>
<name>A0AAW8QZR4_9ALTE</name>
<reference evidence="1 2" key="1">
    <citation type="submission" date="2023-09" db="EMBL/GenBank/DDBJ databases">
        <authorList>
            <person name="Rey-Velasco X."/>
        </authorList>
    </citation>
    <scope>NUCLEOTIDE SEQUENCE [LARGE SCALE GENOMIC DNA]</scope>
    <source>
        <strain evidence="1 2">W409</strain>
    </source>
</reference>